<gene>
    <name evidence="1" type="ORF">LCGC14_2302180</name>
</gene>
<dbReference type="EMBL" id="LAZR01032479">
    <property type="protein sequence ID" value="KKL50768.1"/>
    <property type="molecule type" value="Genomic_DNA"/>
</dbReference>
<reference evidence="1" key="1">
    <citation type="journal article" date="2015" name="Nature">
        <title>Complex archaea that bridge the gap between prokaryotes and eukaryotes.</title>
        <authorList>
            <person name="Spang A."/>
            <person name="Saw J.H."/>
            <person name="Jorgensen S.L."/>
            <person name="Zaremba-Niedzwiedzka K."/>
            <person name="Martijn J."/>
            <person name="Lind A.E."/>
            <person name="van Eijk R."/>
            <person name="Schleper C."/>
            <person name="Guy L."/>
            <person name="Ettema T.J."/>
        </authorList>
    </citation>
    <scope>NUCLEOTIDE SEQUENCE</scope>
</reference>
<protein>
    <submittedName>
        <fullName evidence="1">Uncharacterized protein</fullName>
    </submittedName>
</protein>
<dbReference type="AlphaFoldDB" id="A0A0F9CN82"/>
<proteinExistence type="predicted"/>
<accession>A0A0F9CN82</accession>
<name>A0A0F9CN82_9ZZZZ</name>
<comment type="caution">
    <text evidence="1">The sequence shown here is derived from an EMBL/GenBank/DDBJ whole genome shotgun (WGS) entry which is preliminary data.</text>
</comment>
<sequence>MKKLLAIPFMLVLALSACASAIPWDTPYAQNYAGITAWRVTPVTDCAPDVAICYDLEVVDGKEKSEVTFEMNYAGITAWRVTPVTDCAPDVAICYDLEVMDGKEKSEVTFEIDRDPATGVIHVKYQAGGVKAFVGQDIRGEVEKAQMKTLGKIIPELTKAIIDALVGL</sequence>
<evidence type="ECO:0000313" key="1">
    <source>
        <dbReference type="EMBL" id="KKL50768.1"/>
    </source>
</evidence>
<organism evidence="1">
    <name type="scientific">marine sediment metagenome</name>
    <dbReference type="NCBI Taxonomy" id="412755"/>
    <lineage>
        <taxon>unclassified sequences</taxon>
        <taxon>metagenomes</taxon>
        <taxon>ecological metagenomes</taxon>
    </lineage>
</organism>
<dbReference type="PROSITE" id="PS51257">
    <property type="entry name" value="PROKAR_LIPOPROTEIN"/>
    <property type="match status" value="1"/>
</dbReference>